<evidence type="ECO:0000256" key="2">
    <source>
        <dbReference type="ARBA" id="ARBA00022692"/>
    </source>
</evidence>
<evidence type="ECO:0000256" key="1">
    <source>
        <dbReference type="ARBA" id="ARBA00004141"/>
    </source>
</evidence>
<sequence length="499" mass="57162">MTSSRATVRSQPPFCTYNGHTTEIVKNLEDRGYDYREVPVNRNRNATVVSLGVTLKRIVFLEEKQQHLLTNVWMHQSWTDANIHWEPAMYNNTRNIHIPVHTIWRPDIRIYDSVDTSGTDQGYDSIAHITHRGAVSNSYPLMLKTACRIHVYYFPFDTQVCNLTFSSWSYDRTVVDLVPGGINLDEYDKNTAWKLVKTKMTVSSDNHRGFDEFSFRVLTVTVTLRRASDIVFYYLYLPIVFFNIITVAQYMLPCDSMKKITLTTTMFFGMTFYVLLLKSSLPIGHDVPSIVKFVTITLSLVGMSLLINVLLLSMHQRGPLEDNFPLPPWARDLFLHKVAHLVGMRSYVTPDDEHAAKVAKMRDARAVRRALNAIELCMMPLLAAVPSATSAVMAKTGSRDHSSFMTQRVSKFKIKGSELSVNKDVLLLRTFHTLSDLEQLWEKQEVQNEMHLEWEQMAVVVGRLVMFIYLIITAILWVVVFIIDQPKDDCTSVTTSLCL</sequence>
<dbReference type="InterPro" id="IPR006201">
    <property type="entry name" value="Neur_channel"/>
</dbReference>
<feature type="transmembrane region" description="Helical" evidence="5">
    <location>
        <begin position="230"/>
        <end position="248"/>
    </location>
</feature>
<organism evidence="8 9">
    <name type="scientific">Ridgeia piscesae</name>
    <name type="common">Tubeworm</name>
    <dbReference type="NCBI Taxonomy" id="27915"/>
    <lineage>
        <taxon>Eukaryota</taxon>
        <taxon>Metazoa</taxon>
        <taxon>Spiralia</taxon>
        <taxon>Lophotrochozoa</taxon>
        <taxon>Annelida</taxon>
        <taxon>Polychaeta</taxon>
        <taxon>Sedentaria</taxon>
        <taxon>Canalipalpata</taxon>
        <taxon>Sabellida</taxon>
        <taxon>Siboglinidae</taxon>
        <taxon>Ridgeia</taxon>
    </lineage>
</organism>
<keyword evidence="3 5" id="KW-1133">Transmembrane helix</keyword>
<dbReference type="SUPFAM" id="SSF63712">
    <property type="entry name" value="Nicotinic receptor ligand binding domain-like"/>
    <property type="match status" value="1"/>
</dbReference>
<dbReference type="FunFam" id="2.70.170.10:FF:000028">
    <property type="entry name" value="AcetylCholine Receptor"/>
    <property type="match status" value="1"/>
</dbReference>
<dbReference type="Pfam" id="PF02931">
    <property type="entry name" value="Neur_chan_LBD"/>
    <property type="match status" value="1"/>
</dbReference>
<dbReference type="GO" id="GO:0004888">
    <property type="term" value="F:transmembrane signaling receptor activity"/>
    <property type="evidence" value="ECO:0007669"/>
    <property type="project" value="InterPro"/>
</dbReference>
<dbReference type="PANTHER" id="PTHR18945">
    <property type="entry name" value="NEUROTRANSMITTER GATED ION CHANNEL"/>
    <property type="match status" value="1"/>
</dbReference>
<evidence type="ECO:0000313" key="9">
    <source>
        <dbReference type="Proteomes" id="UP001209878"/>
    </source>
</evidence>
<keyword evidence="9" id="KW-1185">Reference proteome</keyword>
<reference evidence="8" key="1">
    <citation type="journal article" date="2023" name="Mol. Biol. Evol.">
        <title>Third-Generation Sequencing Reveals the Adaptive Role of the Epigenome in Three Deep-Sea Polychaetes.</title>
        <authorList>
            <person name="Perez M."/>
            <person name="Aroh O."/>
            <person name="Sun Y."/>
            <person name="Lan Y."/>
            <person name="Juniper S.K."/>
            <person name="Young C.R."/>
            <person name="Angers B."/>
            <person name="Qian P.Y."/>
        </authorList>
    </citation>
    <scope>NUCLEOTIDE SEQUENCE</scope>
    <source>
        <strain evidence="8">R07B-5</strain>
    </source>
</reference>
<proteinExistence type="inferred from homology"/>
<keyword evidence="5" id="KW-0406">Ion transport</keyword>
<keyword evidence="5" id="KW-0813">Transport</keyword>
<comment type="caution">
    <text evidence="8">The sequence shown here is derived from an EMBL/GenBank/DDBJ whole genome shotgun (WGS) entry which is preliminary data.</text>
</comment>
<dbReference type="InterPro" id="IPR036719">
    <property type="entry name" value="Neuro-gated_channel_TM_sf"/>
</dbReference>
<feature type="transmembrane region" description="Helical" evidence="5">
    <location>
        <begin position="460"/>
        <end position="483"/>
    </location>
</feature>
<evidence type="ECO:0000256" key="3">
    <source>
        <dbReference type="ARBA" id="ARBA00022989"/>
    </source>
</evidence>
<dbReference type="AlphaFoldDB" id="A0AAD9KA96"/>
<comment type="subcellular location">
    <subcellularLocation>
        <location evidence="1">Membrane</location>
        <topology evidence="1">Multi-pass membrane protein</topology>
    </subcellularLocation>
</comment>
<feature type="transmembrane region" description="Helical" evidence="5">
    <location>
        <begin position="289"/>
        <end position="311"/>
    </location>
</feature>
<evidence type="ECO:0000259" key="7">
    <source>
        <dbReference type="Pfam" id="PF02932"/>
    </source>
</evidence>
<dbReference type="InterPro" id="IPR006202">
    <property type="entry name" value="Neur_chan_lig-bd"/>
</dbReference>
<dbReference type="SUPFAM" id="SSF90112">
    <property type="entry name" value="Neurotransmitter-gated ion-channel transmembrane pore"/>
    <property type="match status" value="1"/>
</dbReference>
<dbReference type="PRINTS" id="PR00252">
    <property type="entry name" value="NRIONCHANNEL"/>
</dbReference>
<dbReference type="Gene3D" id="2.70.170.10">
    <property type="entry name" value="Neurotransmitter-gated ion-channel ligand-binding domain"/>
    <property type="match status" value="1"/>
</dbReference>
<dbReference type="InterPro" id="IPR006029">
    <property type="entry name" value="Neurotrans-gated_channel_TM"/>
</dbReference>
<dbReference type="InterPro" id="IPR036734">
    <property type="entry name" value="Neur_chan_lig-bd_sf"/>
</dbReference>
<comment type="similarity">
    <text evidence="5">Belongs to the ligand-gated ion channel (TC 1.A.9) family.</text>
</comment>
<dbReference type="GO" id="GO:0016020">
    <property type="term" value="C:membrane"/>
    <property type="evidence" value="ECO:0007669"/>
    <property type="project" value="UniProtKB-SubCell"/>
</dbReference>
<evidence type="ECO:0000256" key="5">
    <source>
        <dbReference type="RuleBase" id="RU000687"/>
    </source>
</evidence>
<dbReference type="GO" id="GO:0005230">
    <property type="term" value="F:extracellular ligand-gated monoatomic ion channel activity"/>
    <property type="evidence" value="ECO:0007669"/>
    <property type="project" value="InterPro"/>
</dbReference>
<keyword evidence="5" id="KW-0407">Ion channel</keyword>
<evidence type="ECO:0000313" key="8">
    <source>
        <dbReference type="EMBL" id="KAK2166753.1"/>
    </source>
</evidence>
<gene>
    <name evidence="8" type="ORF">NP493_1303g00026</name>
</gene>
<protein>
    <submittedName>
        <fullName evidence="8">Uncharacterized protein</fullName>
    </submittedName>
</protein>
<dbReference type="InterPro" id="IPR018000">
    <property type="entry name" value="Neurotransmitter_ion_chnl_CS"/>
</dbReference>
<dbReference type="PROSITE" id="PS00236">
    <property type="entry name" value="NEUROTR_ION_CHANNEL"/>
    <property type="match status" value="1"/>
</dbReference>
<dbReference type="EMBL" id="JAODUO010001304">
    <property type="protein sequence ID" value="KAK2166753.1"/>
    <property type="molecule type" value="Genomic_DNA"/>
</dbReference>
<dbReference type="Gene3D" id="1.20.58.390">
    <property type="entry name" value="Neurotransmitter-gated ion-channel transmembrane domain"/>
    <property type="match status" value="1"/>
</dbReference>
<feature type="domain" description="Neurotransmitter-gated ion-channel ligand-binding" evidence="6">
    <location>
        <begin position="23"/>
        <end position="227"/>
    </location>
</feature>
<name>A0AAD9KA96_RIDPI</name>
<evidence type="ECO:0000259" key="6">
    <source>
        <dbReference type="Pfam" id="PF02931"/>
    </source>
</evidence>
<accession>A0AAD9KA96</accession>
<dbReference type="Proteomes" id="UP001209878">
    <property type="component" value="Unassembled WGS sequence"/>
</dbReference>
<feature type="domain" description="Neurotransmitter-gated ion-channel transmembrane" evidence="7">
    <location>
        <begin position="235"/>
        <end position="480"/>
    </location>
</feature>
<keyword evidence="2 5" id="KW-0812">Transmembrane</keyword>
<keyword evidence="4 5" id="KW-0472">Membrane</keyword>
<dbReference type="Pfam" id="PF02932">
    <property type="entry name" value="Neur_chan_memb"/>
    <property type="match status" value="1"/>
</dbReference>
<evidence type="ECO:0000256" key="4">
    <source>
        <dbReference type="ARBA" id="ARBA00023136"/>
    </source>
</evidence>
<dbReference type="InterPro" id="IPR038050">
    <property type="entry name" value="Neuro_actylchol_rec"/>
</dbReference>
<feature type="transmembrane region" description="Helical" evidence="5">
    <location>
        <begin position="370"/>
        <end position="394"/>
    </location>
</feature>